<name>A0ABW7UIS9_9ACTN</name>
<feature type="region of interest" description="Disordered" evidence="11">
    <location>
        <begin position="323"/>
        <end position="384"/>
    </location>
</feature>
<dbReference type="EMBL" id="JBIRUI010000022">
    <property type="protein sequence ID" value="MFI1718429.1"/>
    <property type="molecule type" value="Genomic_DNA"/>
</dbReference>
<dbReference type="PANTHER" id="PTHR43806:SF11">
    <property type="entry name" value="CEREVISIN-RELATED"/>
    <property type="match status" value="1"/>
</dbReference>
<keyword evidence="9 12" id="KW-0472">Membrane</keyword>
<dbReference type="NCBIfam" id="TIGR03921">
    <property type="entry name" value="T7SS_mycosin"/>
    <property type="match status" value="1"/>
</dbReference>
<organism evidence="15 16">
    <name type="scientific">Streptomyces litmocidini</name>
    <dbReference type="NCBI Taxonomy" id="67318"/>
    <lineage>
        <taxon>Bacteria</taxon>
        <taxon>Bacillati</taxon>
        <taxon>Actinomycetota</taxon>
        <taxon>Actinomycetes</taxon>
        <taxon>Kitasatosporales</taxon>
        <taxon>Streptomycetaceae</taxon>
        <taxon>Streptomyces</taxon>
    </lineage>
</organism>
<dbReference type="InterPro" id="IPR023834">
    <property type="entry name" value="T7SS_pept_S8A_mycosin"/>
</dbReference>
<feature type="active site" description="Charge relay system" evidence="10">
    <location>
        <position position="101"/>
    </location>
</feature>
<keyword evidence="8 12" id="KW-1133">Transmembrane helix</keyword>
<proteinExistence type="inferred from homology"/>
<dbReference type="SUPFAM" id="SSF52743">
    <property type="entry name" value="Subtilisin-like"/>
    <property type="match status" value="1"/>
</dbReference>
<feature type="active site" description="Charge relay system" evidence="10">
    <location>
        <position position="66"/>
    </location>
</feature>
<dbReference type="PROSITE" id="PS00136">
    <property type="entry name" value="SUBTILASE_ASP"/>
    <property type="match status" value="1"/>
</dbReference>
<evidence type="ECO:0000256" key="4">
    <source>
        <dbReference type="ARBA" id="ARBA00022670"/>
    </source>
</evidence>
<evidence type="ECO:0000313" key="15">
    <source>
        <dbReference type="EMBL" id="MFI1718429.1"/>
    </source>
</evidence>
<evidence type="ECO:0000256" key="2">
    <source>
        <dbReference type="ARBA" id="ARBA00011073"/>
    </source>
</evidence>
<keyword evidence="13" id="KW-0732">Signal</keyword>
<evidence type="ECO:0000256" key="10">
    <source>
        <dbReference type="PROSITE-ProRule" id="PRU01240"/>
    </source>
</evidence>
<evidence type="ECO:0000256" key="7">
    <source>
        <dbReference type="ARBA" id="ARBA00022825"/>
    </source>
</evidence>
<reference evidence="15 16" key="1">
    <citation type="submission" date="2024-10" db="EMBL/GenBank/DDBJ databases">
        <title>The Natural Products Discovery Center: Release of the First 8490 Sequenced Strains for Exploring Actinobacteria Biosynthetic Diversity.</title>
        <authorList>
            <person name="Kalkreuter E."/>
            <person name="Kautsar S.A."/>
            <person name="Yang D."/>
            <person name="Bader C.D."/>
            <person name="Teijaro C.N."/>
            <person name="Fluegel L."/>
            <person name="Davis C.M."/>
            <person name="Simpson J.R."/>
            <person name="Lauterbach L."/>
            <person name="Steele A.D."/>
            <person name="Gui C."/>
            <person name="Meng S."/>
            <person name="Li G."/>
            <person name="Viehrig K."/>
            <person name="Ye F."/>
            <person name="Su P."/>
            <person name="Kiefer A.F."/>
            <person name="Nichols A."/>
            <person name="Cepeda A.J."/>
            <person name="Yan W."/>
            <person name="Fan B."/>
            <person name="Jiang Y."/>
            <person name="Adhikari A."/>
            <person name="Zheng C.-J."/>
            <person name="Schuster L."/>
            <person name="Cowan T.M."/>
            <person name="Smanski M.J."/>
            <person name="Chevrette M.G."/>
            <person name="De Carvalho L.P.S."/>
            <person name="Shen B."/>
        </authorList>
    </citation>
    <scope>NUCLEOTIDE SEQUENCE [LARGE SCALE GENOMIC DNA]</scope>
    <source>
        <strain evidence="15 16">NPDC020602</strain>
    </source>
</reference>
<evidence type="ECO:0000256" key="13">
    <source>
        <dbReference type="SAM" id="SignalP"/>
    </source>
</evidence>
<comment type="similarity">
    <text evidence="2 10">Belongs to the peptidase S8 family.</text>
</comment>
<feature type="transmembrane region" description="Helical" evidence="12">
    <location>
        <begin position="390"/>
        <end position="411"/>
    </location>
</feature>
<evidence type="ECO:0000256" key="3">
    <source>
        <dbReference type="ARBA" id="ARBA00022475"/>
    </source>
</evidence>
<dbReference type="InterPro" id="IPR050131">
    <property type="entry name" value="Peptidase_S8_subtilisin-like"/>
</dbReference>
<accession>A0ABW7UIS9</accession>
<keyword evidence="4 10" id="KW-0645">Protease</keyword>
<dbReference type="PRINTS" id="PR00723">
    <property type="entry name" value="SUBTILISIN"/>
</dbReference>
<evidence type="ECO:0000259" key="14">
    <source>
        <dbReference type="Pfam" id="PF00082"/>
    </source>
</evidence>
<comment type="caution">
    <text evidence="15">The sequence shown here is derived from an EMBL/GenBank/DDBJ whole genome shotgun (WGS) entry which is preliminary data.</text>
</comment>
<evidence type="ECO:0000256" key="6">
    <source>
        <dbReference type="ARBA" id="ARBA00022801"/>
    </source>
</evidence>
<comment type="subcellular location">
    <subcellularLocation>
        <location evidence="1">Cell membrane</location>
        <topology evidence="1">Single-pass membrane protein</topology>
    </subcellularLocation>
</comment>
<evidence type="ECO:0000256" key="5">
    <source>
        <dbReference type="ARBA" id="ARBA00022692"/>
    </source>
</evidence>
<evidence type="ECO:0000256" key="9">
    <source>
        <dbReference type="ARBA" id="ARBA00023136"/>
    </source>
</evidence>
<gene>
    <name evidence="15" type="primary">mycP</name>
    <name evidence="15" type="ORF">ACH407_33335</name>
</gene>
<feature type="domain" description="Peptidase S8/S53" evidence="14">
    <location>
        <begin position="57"/>
        <end position="318"/>
    </location>
</feature>
<evidence type="ECO:0000256" key="12">
    <source>
        <dbReference type="SAM" id="Phobius"/>
    </source>
</evidence>
<feature type="active site" description="Charge relay system" evidence="10">
    <location>
        <position position="269"/>
    </location>
</feature>
<dbReference type="GO" id="GO:0006508">
    <property type="term" value="P:proteolysis"/>
    <property type="evidence" value="ECO:0007669"/>
    <property type="project" value="UniProtKB-KW"/>
</dbReference>
<keyword evidence="5 12" id="KW-0812">Transmembrane</keyword>
<dbReference type="GO" id="GO:0008233">
    <property type="term" value="F:peptidase activity"/>
    <property type="evidence" value="ECO:0007669"/>
    <property type="project" value="UniProtKB-KW"/>
</dbReference>
<dbReference type="InterPro" id="IPR023827">
    <property type="entry name" value="Peptidase_S8_Asp-AS"/>
</dbReference>
<feature type="signal peptide" evidence="13">
    <location>
        <begin position="1"/>
        <end position="33"/>
    </location>
</feature>
<keyword evidence="16" id="KW-1185">Reference proteome</keyword>
<dbReference type="InterPro" id="IPR015500">
    <property type="entry name" value="Peptidase_S8_subtilisin-rel"/>
</dbReference>
<dbReference type="RefSeq" id="WP_398713060.1">
    <property type="nucleotide sequence ID" value="NZ_JBIRUI010000022.1"/>
</dbReference>
<evidence type="ECO:0000256" key="11">
    <source>
        <dbReference type="SAM" id="MobiDB-lite"/>
    </source>
</evidence>
<dbReference type="InterPro" id="IPR000209">
    <property type="entry name" value="Peptidase_S8/S53_dom"/>
</dbReference>
<keyword evidence="7 10" id="KW-0720">Serine protease</keyword>
<feature type="compositionally biased region" description="Low complexity" evidence="11">
    <location>
        <begin position="360"/>
        <end position="380"/>
    </location>
</feature>
<sequence>MRTSSIRRSRARVAASAALGMLLVGIASAPAHAENFRDQQWHLDAMGAEEIWQLSTGKGVTVAVIDSGVEKSNPDLRGQVLQGKDFGPEKPGDQFTDYLGHGTGMAGLIAGTGARDGGNGAFGLAPGVKILPVRVPGLEEGAGSIVEGNERFNRLVPQAIRYSADSGAKVINISLGVNDGSKALTDAVKYALDKGSLVFAAVGNSGDKGNRVEYPAATPGVVGVGAVDNKAQHIPMSQHGDQVDIVAPGKDMVHACGGGTGMCKGSGTSDATALASAAAALLWSKHPDWTNNQILRVMLNTVAKPKGGEKRSDFVGYGAIRPLRTLKTPGDPGPADVRPIDDLSEAPTATPTPSGKGDLPSADPAPSKSSAAPAPAPQAAAEDDGGNTGLWIGLGIGAAVLIGAAVAVPVLRSRRG</sequence>
<evidence type="ECO:0000256" key="1">
    <source>
        <dbReference type="ARBA" id="ARBA00004162"/>
    </source>
</evidence>
<dbReference type="PROSITE" id="PS51892">
    <property type="entry name" value="SUBTILASE"/>
    <property type="match status" value="1"/>
</dbReference>
<evidence type="ECO:0000256" key="8">
    <source>
        <dbReference type="ARBA" id="ARBA00022989"/>
    </source>
</evidence>
<dbReference type="InterPro" id="IPR036852">
    <property type="entry name" value="Peptidase_S8/S53_dom_sf"/>
</dbReference>
<dbReference type="PANTHER" id="PTHR43806">
    <property type="entry name" value="PEPTIDASE S8"/>
    <property type="match status" value="1"/>
</dbReference>
<keyword evidence="6 10" id="KW-0378">Hydrolase</keyword>
<dbReference type="Pfam" id="PF00082">
    <property type="entry name" value="Peptidase_S8"/>
    <property type="match status" value="1"/>
</dbReference>
<dbReference type="Gene3D" id="3.40.50.200">
    <property type="entry name" value="Peptidase S8/S53 domain"/>
    <property type="match status" value="1"/>
</dbReference>
<feature type="chain" id="PRO_5047345906" evidence="13">
    <location>
        <begin position="34"/>
        <end position="416"/>
    </location>
</feature>
<keyword evidence="3" id="KW-1003">Cell membrane</keyword>
<dbReference type="Proteomes" id="UP001611339">
    <property type="component" value="Unassembled WGS sequence"/>
</dbReference>
<evidence type="ECO:0000313" key="16">
    <source>
        <dbReference type="Proteomes" id="UP001611339"/>
    </source>
</evidence>
<protein>
    <submittedName>
        <fullName evidence="15">Type VII secretion-associated serine protease mycosin</fullName>
    </submittedName>
</protein>